<reference evidence="1" key="1">
    <citation type="submission" date="2023-10" db="EMBL/GenBank/DDBJ databases">
        <authorList>
            <person name="Domelevo Entfellner J.-B."/>
        </authorList>
    </citation>
    <scope>NUCLEOTIDE SEQUENCE</scope>
</reference>
<name>A0AA86SD44_9FABA</name>
<gene>
    <name evidence="1" type="ORF">AYBTSS11_LOCUS9282</name>
</gene>
<proteinExistence type="predicted"/>
<dbReference type="Proteomes" id="UP001189624">
    <property type="component" value="Chromosome 3"/>
</dbReference>
<sequence>MAPQTIIPFTRNPTTILYANNTVRTEFWLRIIYTAEDKVTFRKTGPRQTINLHSALPPNLELYKPSQTVPTPIHPTTFFTTFTTPSSTIITIFNT</sequence>
<keyword evidence="2" id="KW-1185">Reference proteome</keyword>
<evidence type="ECO:0000313" key="2">
    <source>
        <dbReference type="Proteomes" id="UP001189624"/>
    </source>
</evidence>
<accession>A0AA86SD44</accession>
<dbReference type="Gramene" id="rna-AYBTSS11_LOCUS9282">
    <property type="protein sequence ID" value="CAJ1939696.1"/>
    <property type="gene ID" value="gene-AYBTSS11_LOCUS9282"/>
</dbReference>
<dbReference type="EMBL" id="OY731400">
    <property type="protein sequence ID" value="CAJ1939696.1"/>
    <property type="molecule type" value="Genomic_DNA"/>
</dbReference>
<organism evidence="1 2">
    <name type="scientific">Sphenostylis stenocarpa</name>
    <dbReference type="NCBI Taxonomy" id="92480"/>
    <lineage>
        <taxon>Eukaryota</taxon>
        <taxon>Viridiplantae</taxon>
        <taxon>Streptophyta</taxon>
        <taxon>Embryophyta</taxon>
        <taxon>Tracheophyta</taxon>
        <taxon>Spermatophyta</taxon>
        <taxon>Magnoliopsida</taxon>
        <taxon>eudicotyledons</taxon>
        <taxon>Gunneridae</taxon>
        <taxon>Pentapetalae</taxon>
        <taxon>rosids</taxon>
        <taxon>fabids</taxon>
        <taxon>Fabales</taxon>
        <taxon>Fabaceae</taxon>
        <taxon>Papilionoideae</taxon>
        <taxon>50 kb inversion clade</taxon>
        <taxon>NPAAA clade</taxon>
        <taxon>indigoferoid/millettioid clade</taxon>
        <taxon>Phaseoleae</taxon>
        <taxon>Sphenostylis</taxon>
    </lineage>
</organism>
<evidence type="ECO:0000313" key="1">
    <source>
        <dbReference type="EMBL" id="CAJ1939696.1"/>
    </source>
</evidence>
<protein>
    <submittedName>
        <fullName evidence="1">Uncharacterized protein</fullName>
    </submittedName>
</protein>
<dbReference type="AlphaFoldDB" id="A0AA86SD44"/>